<accession>A8JB30</accession>
<name>A8JB30_CHLRE</name>
<sequence length="841" mass="89108">MCGRAKWRACSPAFALVLLLLAVRTELARCHGQYSSLGDLLHWYKHASTTHSNLMSFTEMKEPGHEHVMMPVITITNPSSGLPPAEKSLAVLVFGEHARELITCEVGLWMSRVLVGDTAEIFSWAEWATAFEPLGIAKADVEKTVKDWVKNITDNLVLKVIPVENVDGRQAWEAGNLCLRKTAHGVDLNRNYPFGFASEPAHSEMYGGPFAFSEPQSRMITRLATNGPARDRGVAKAYVNVHSGEWAVYSGWDSKAAIGPGLPGDMGEVLLKSGDVCRCQAGPAGAVSNYLAYGTGMDFMYTQLGVPYALTYEVYGSDNAGLLGGRKNQPLESFPFANDDRIAKAVPRPDDIFPKGLGHHHHQHQKQHQKQHRVAAHATRARRRSAWEQQQGAGSAGGAGLDAADATAATGGSGTDSPGWRHRAAALRRVFAKRGAEGEGVAIAERFRATAFSGADGAEVSGGSRRLRTYATPRYSAEELAGEDTDVDEDAEDVDVEDVDVDVEDADVEAAAQVFLGSDRHAGGRERAALEVEELGADAEEAEVEAEVEAEGGAGAARTLQAEAVATREDAILTMVRSRPAVLQRCFDIFNPQPGPTYRDVVARWVVILLYTLDHVADPANPKPSAHPLPGTVLAGAGAAQAGHRLQHHRRLMGMEEEAEGAGAEAGAKPGVEAGRGQGHAHARAHVHAAHAHLHKRHSGEQPPQHVADAAAARSTQDAAEDNGAGAAATAAASAAAPAAGSEPGASSGEEGEGRLGEFESRLRRREHEVDPVMRQHSLVVFLALCCLGAVFVPWLLALRKLPSGGAGSLAAGGPGAGGHLPFAVATGSKSVGGRRQRTYG</sequence>
<dbReference type="InParanoid" id="A8JB30"/>
<dbReference type="GO" id="GO:0004181">
    <property type="term" value="F:metallocarboxypeptidase activity"/>
    <property type="evidence" value="ECO:0000318"/>
    <property type="project" value="GO_Central"/>
</dbReference>
<dbReference type="AlphaFoldDB" id="A8JB30"/>
<evidence type="ECO:0000259" key="7">
    <source>
        <dbReference type="PROSITE" id="PS52035"/>
    </source>
</evidence>
<keyword evidence="5" id="KW-0812">Transmembrane</keyword>
<dbReference type="EMBL" id="CM008977">
    <property type="protein sequence ID" value="PNW71890.1"/>
    <property type="molecule type" value="Genomic_DNA"/>
</dbReference>
<feature type="domain" description="Peptidase M14" evidence="7">
    <location>
        <begin position="33"/>
        <end position="346"/>
    </location>
</feature>
<evidence type="ECO:0000313" key="8">
    <source>
        <dbReference type="EMBL" id="PNW71890.1"/>
    </source>
</evidence>
<feature type="signal peptide" evidence="6">
    <location>
        <begin position="1"/>
        <end position="30"/>
    </location>
</feature>
<dbReference type="GeneID" id="5724773"/>
<keyword evidence="5" id="KW-1133">Transmembrane helix</keyword>
<feature type="compositionally biased region" description="Low complexity" evidence="4">
    <location>
        <begin position="708"/>
        <end position="749"/>
    </location>
</feature>
<keyword evidence="6" id="KW-0732">Signal</keyword>
<dbReference type="PaxDb" id="3055-EDO98802"/>
<dbReference type="Gene3D" id="3.40.630.10">
    <property type="entry name" value="Zn peptidases"/>
    <property type="match status" value="1"/>
</dbReference>
<dbReference type="PANTHER" id="PTHR11705:SF119">
    <property type="entry name" value="OS02G0119300 PROTEIN"/>
    <property type="match status" value="1"/>
</dbReference>
<reference evidence="8 9" key="1">
    <citation type="journal article" date="2007" name="Science">
        <title>The Chlamydomonas genome reveals the evolution of key animal and plant functions.</title>
        <authorList>
            <person name="Merchant S.S."/>
            <person name="Prochnik S.E."/>
            <person name="Vallon O."/>
            <person name="Harris E.H."/>
            <person name="Karpowicz S.J."/>
            <person name="Witman G.B."/>
            <person name="Terry A."/>
            <person name="Salamov A."/>
            <person name="Fritz-Laylin L.K."/>
            <person name="Marechal-Drouard L."/>
            <person name="Marshall W.F."/>
            <person name="Qu L.H."/>
            <person name="Nelson D.R."/>
            <person name="Sanderfoot A.A."/>
            <person name="Spalding M.H."/>
            <person name="Kapitonov V.V."/>
            <person name="Ren Q."/>
            <person name="Ferris P."/>
            <person name="Lindquist E."/>
            <person name="Shapiro H."/>
            <person name="Lucas S.M."/>
            <person name="Grimwood J."/>
            <person name="Schmutz J."/>
            <person name="Cardol P."/>
            <person name="Cerutti H."/>
            <person name="Chanfreau G."/>
            <person name="Chen C.L."/>
            <person name="Cognat V."/>
            <person name="Croft M.T."/>
            <person name="Dent R."/>
            <person name="Dutcher S."/>
            <person name="Fernandez E."/>
            <person name="Fukuzawa H."/>
            <person name="Gonzalez-Ballester D."/>
            <person name="Gonzalez-Halphen D."/>
            <person name="Hallmann A."/>
            <person name="Hanikenne M."/>
            <person name="Hippler M."/>
            <person name="Inwood W."/>
            <person name="Jabbari K."/>
            <person name="Kalanon M."/>
            <person name="Kuras R."/>
            <person name="Lefebvre P.A."/>
            <person name="Lemaire S.D."/>
            <person name="Lobanov A.V."/>
            <person name="Lohr M."/>
            <person name="Manuell A."/>
            <person name="Meier I."/>
            <person name="Mets L."/>
            <person name="Mittag M."/>
            <person name="Mittelmeier T."/>
            <person name="Moroney J.V."/>
            <person name="Moseley J."/>
            <person name="Napoli C."/>
            <person name="Nedelcu A.M."/>
            <person name="Niyogi K."/>
            <person name="Novoselov S.V."/>
            <person name="Paulsen I.T."/>
            <person name="Pazour G."/>
            <person name="Purton S."/>
            <person name="Ral J.P."/>
            <person name="Riano-Pachon D.M."/>
            <person name="Riekhof W."/>
            <person name="Rymarquis L."/>
            <person name="Schroda M."/>
            <person name="Stern D."/>
            <person name="Umen J."/>
            <person name="Willows R."/>
            <person name="Wilson N."/>
            <person name="Zimmer S.L."/>
            <person name="Allmer J."/>
            <person name="Balk J."/>
            <person name="Bisova K."/>
            <person name="Chen C.J."/>
            <person name="Elias M."/>
            <person name="Gendler K."/>
            <person name="Hauser C."/>
            <person name="Lamb M.R."/>
            <person name="Ledford H."/>
            <person name="Long J.C."/>
            <person name="Minagawa J."/>
            <person name="Page M.D."/>
            <person name="Pan J."/>
            <person name="Pootakham W."/>
            <person name="Roje S."/>
            <person name="Rose A."/>
            <person name="Stahlberg E."/>
            <person name="Terauchi A.M."/>
            <person name="Yang P."/>
            <person name="Ball S."/>
            <person name="Bowler C."/>
            <person name="Dieckmann C.L."/>
            <person name="Gladyshev V.N."/>
            <person name="Green P."/>
            <person name="Jorgensen R."/>
            <person name="Mayfield S."/>
            <person name="Mueller-Roeber B."/>
            <person name="Rajamani S."/>
            <person name="Sayre R.T."/>
            <person name="Brokstein P."/>
            <person name="Dubchak I."/>
            <person name="Goodstein D."/>
            <person name="Hornick L."/>
            <person name="Huang Y.W."/>
            <person name="Jhaveri J."/>
            <person name="Luo Y."/>
            <person name="Martinez D."/>
            <person name="Ngau W.C."/>
            <person name="Otillar B."/>
            <person name="Poliakov A."/>
            <person name="Porter A."/>
            <person name="Szajkowski L."/>
            <person name="Werner G."/>
            <person name="Zhou K."/>
            <person name="Grigoriev I.V."/>
            <person name="Rokhsar D.S."/>
            <person name="Grossman A.R."/>
        </authorList>
    </citation>
    <scope>NUCLEOTIDE SEQUENCE [LARGE SCALE GENOMIC DNA]</scope>
    <source>
        <strain evidence="9">CC-503</strain>
    </source>
</reference>
<dbReference type="KEGG" id="cre:CHLRE_16g668950v5"/>
<dbReference type="PROSITE" id="PS52035">
    <property type="entry name" value="PEPTIDASE_M14"/>
    <property type="match status" value="1"/>
</dbReference>
<feature type="region of interest" description="Disordered" evidence="4">
    <location>
        <begin position="656"/>
        <end position="757"/>
    </location>
</feature>
<dbReference type="Pfam" id="PF00246">
    <property type="entry name" value="Peptidase_M14"/>
    <property type="match status" value="1"/>
</dbReference>
<comment type="similarity">
    <text evidence="2 3">Belongs to the peptidase M14 family.</text>
</comment>
<dbReference type="Proteomes" id="UP000006906">
    <property type="component" value="Chromosome 16"/>
</dbReference>
<feature type="compositionally biased region" description="Basic residues" evidence="4">
    <location>
        <begin position="679"/>
        <end position="698"/>
    </location>
</feature>
<organism evidence="8 9">
    <name type="scientific">Chlamydomonas reinhardtii</name>
    <name type="common">Chlamydomonas smithii</name>
    <dbReference type="NCBI Taxonomy" id="3055"/>
    <lineage>
        <taxon>Eukaryota</taxon>
        <taxon>Viridiplantae</taxon>
        <taxon>Chlorophyta</taxon>
        <taxon>core chlorophytes</taxon>
        <taxon>Chlorophyceae</taxon>
        <taxon>CS clade</taxon>
        <taxon>Chlamydomonadales</taxon>
        <taxon>Chlamydomonadaceae</taxon>
        <taxon>Chlamydomonas</taxon>
    </lineage>
</organism>
<dbReference type="OrthoDB" id="3626597at2759"/>
<evidence type="ECO:0000256" key="5">
    <source>
        <dbReference type="SAM" id="Phobius"/>
    </source>
</evidence>
<evidence type="ECO:0000313" key="9">
    <source>
        <dbReference type="Proteomes" id="UP000006906"/>
    </source>
</evidence>
<dbReference type="CDD" id="cd06227">
    <property type="entry name" value="M14-CPA-like"/>
    <property type="match status" value="1"/>
</dbReference>
<feature type="compositionally biased region" description="Basic residues" evidence="4">
    <location>
        <begin position="357"/>
        <end position="384"/>
    </location>
</feature>
<gene>
    <name evidence="8" type="ORF">CHLRE_16g668950v5</name>
</gene>
<feature type="region of interest" description="Disordered" evidence="4">
    <location>
        <begin position="348"/>
        <end position="420"/>
    </location>
</feature>
<keyword evidence="5" id="KW-0472">Membrane</keyword>
<dbReference type="Gramene" id="PNW71890">
    <property type="protein sequence ID" value="PNW71890"/>
    <property type="gene ID" value="CHLRE_16g668950v5"/>
</dbReference>
<dbReference type="eggNOG" id="KOG2650">
    <property type="taxonomic scope" value="Eukaryota"/>
</dbReference>
<dbReference type="SMART" id="SM00631">
    <property type="entry name" value="Zn_pept"/>
    <property type="match status" value="1"/>
</dbReference>
<dbReference type="InterPro" id="IPR000834">
    <property type="entry name" value="Peptidase_M14"/>
</dbReference>
<evidence type="ECO:0000256" key="3">
    <source>
        <dbReference type="PROSITE-ProRule" id="PRU01379"/>
    </source>
</evidence>
<feature type="compositionally biased region" description="Low complexity" evidence="4">
    <location>
        <begin position="401"/>
        <end position="410"/>
    </location>
</feature>
<dbReference type="InterPro" id="IPR034269">
    <property type="entry name" value="At5g42320_M14_CPD"/>
</dbReference>
<dbReference type="SUPFAM" id="SSF53187">
    <property type="entry name" value="Zn-dependent exopeptidases"/>
    <property type="match status" value="1"/>
</dbReference>
<feature type="compositionally biased region" description="Low complexity" evidence="4">
    <location>
        <begin position="661"/>
        <end position="675"/>
    </location>
</feature>
<dbReference type="HOGENOM" id="CLU_338417_0_0_1"/>
<dbReference type="RefSeq" id="XP_001699162.1">
    <property type="nucleotide sequence ID" value="XM_001699110.2"/>
</dbReference>
<dbReference type="PANTHER" id="PTHR11705">
    <property type="entry name" value="PROTEASE FAMILY M14 CARBOXYPEPTIDASE A,B"/>
    <property type="match status" value="1"/>
</dbReference>
<evidence type="ECO:0000256" key="1">
    <source>
        <dbReference type="ARBA" id="ARBA00001947"/>
    </source>
</evidence>
<feature type="transmembrane region" description="Helical" evidence="5">
    <location>
        <begin position="779"/>
        <end position="799"/>
    </location>
</feature>
<comment type="cofactor">
    <cofactor evidence="1">
        <name>Zn(2+)</name>
        <dbReference type="ChEBI" id="CHEBI:29105"/>
    </cofactor>
</comment>
<dbReference type="GO" id="GO:0005615">
    <property type="term" value="C:extracellular space"/>
    <property type="evidence" value="ECO:0000318"/>
    <property type="project" value="GO_Central"/>
</dbReference>
<evidence type="ECO:0000256" key="6">
    <source>
        <dbReference type="SAM" id="SignalP"/>
    </source>
</evidence>
<feature type="active site" description="Proton donor/acceptor" evidence="3">
    <location>
        <position position="313"/>
    </location>
</feature>
<keyword evidence="9" id="KW-1185">Reference proteome</keyword>
<dbReference type="GO" id="GO:0008270">
    <property type="term" value="F:zinc ion binding"/>
    <property type="evidence" value="ECO:0007669"/>
    <property type="project" value="InterPro"/>
</dbReference>
<evidence type="ECO:0000256" key="2">
    <source>
        <dbReference type="ARBA" id="ARBA00005988"/>
    </source>
</evidence>
<proteinExistence type="inferred from homology"/>
<dbReference type="GO" id="GO:0006508">
    <property type="term" value="P:proteolysis"/>
    <property type="evidence" value="ECO:0000318"/>
    <property type="project" value="GO_Central"/>
</dbReference>
<protein>
    <recommendedName>
        <fullName evidence="7">Peptidase M14 domain-containing protein</fullName>
    </recommendedName>
</protein>
<feature type="chain" id="PRO_5014297493" description="Peptidase M14 domain-containing protein" evidence="6">
    <location>
        <begin position="31"/>
        <end position="841"/>
    </location>
</feature>
<evidence type="ECO:0000256" key="4">
    <source>
        <dbReference type="SAM" id="MobiDB-lite"/>
    </source>
</evidence>